<dbReference type="GO" id="GO:0016779">
    <property type="term" value="F:nucleotidyltransferase activity"/>
    <property type="evidence" value="ECO:0007669"/>
    <property type="project" value="UniProtKB-ARBA"/>
</dbReference>
<feature type="domain" description="MobA-like NTP transferase" evidence="2">
    <location>
        <begin position="6"/>
        <end position="132"/>
    </location>
</feature>
<dbReference type="EMBL" id="CP158375">
    <property type="protein sequence ID" value="XDO95835.1"/>
    <property type="molecule type" value="Genomic_DNA"/>
</dbReference>
<gene>
    <name evidence="3" type="ORF">ABOZ73_13655</name>
</gene>
<evidence type="ECO:0000259" key="2">
    <source>
        <dbReference type="Pfam" id="PF12804"/>
    </source>
</evidence>
<dbReference type="Gene3D" id="3.90.550.10">
    <property type="entry name" value="Spore Coat Polysaccharide Biosynthesis Protein SpsA, Chain A"/>
    <property type="match status" value="1"/>
</dbReference>
<protein>
    <submittedName>
        <fullName evidence="3">NTP transferase domain-containing protein</fullName>
    </submittedName>
</protein>
<accession>A0AB39KQF4</accession>
<dbReference type="InterPro" id="IPR025877">
    <property type="entry name" value="MobA-like_NTP_Trfase"/>
</dbReference>
<dbReference type="SUPFAM" id="SSF53448">
    <property type="entry name" value="Nucleotide-diphospho-sugar transferases"/>
    <property type="match status" value="1"/>
</dbReference>
<sequence>MTGFTALILAGDRGEPDAVSAYAGVAHKGLITLDGEILLARVLKALAAAGATRIGVCANNAELLAALPAATPAGVAVEVIAPEAGPSLSVLRSAQALGAPLLVTTVDHALLKPEWVTQFMTDAPAGCDIAAFLAPEAAVRRDAPETKRTWLTFRDGRYSGCNLFLLRTPDSLKAIELWRTVEAHRKKPWRIAMILGLGTLARFALGRLTLDQAIADIGRRAGVKAAAVRSNYGLAAVDVDKPADLDLVRGIVGED</sequence>
<dbReference type="InterPro" id="IPR029044">
    <property type="entry name" value="Nucleotide-diphossugar_trans"/>
</dbReference>
<dbReference type="RefSeq" id="WP_369058678.1">
    <property type="nucleotide sequence ID" value="NZ_CP158375.1"/>
</dbReference>
<evidence type="ECO:0000256" key="1">
    <source>
        <dbReference type="ARBA" id="ARBA00022842"/>
    </source>
</evidence>
<evidence type="ECO:0000313" key="3">
    <source>
        <dbReference type="EMBL" id="XDO95835.1"/>
    </source>
</evidence>
<dbReference type="Pfam" id="PF12804">
    <property type="entry name" value="NTP_transf_3"/>
    <property type="match status" value="1"/>
</dbReference>
<organism evidence="3">
    <name type="scientific">Caulobacter sp. 73W</name>
    <dbReference type="NCBI Taxonomy" id="3161137"/>
    <lineage>
        <taxon>Bacteria</taxon>
        <taxon>Pseudomonadati</taxon>
        <taxon>Pseudomonadota</taxon>
        <taxon>Alphaproteobacteria</taxon>
        <taxon>Caulobacterales</taxon>
        <taxon>Caulobacteraceae</taxon>
        <taxon>Caulobacter</taxon>
    </lineage>
</organism>
<keyword evidence="3" id="KW-0808">Transferase</keyword>
<keyword evidence="1" id="KW-0460">Magnesium</keyword>
<proteinExistence type="predicted"/>
<name>A0AB39KQF4_9CAUL</name>
<reference evidence="3" key="1">
    <citation type="submission" date="2024-06" db="EMBL/GenBank/DDBJ databases">
        <title>Caulobacter inopinatus, sp. nov.</title>
        <authorList>
            <person name="Donachie S.P."/>
        </authorList>
    </citation>
    <scope>NUCLEOTIDE SEQUENCE</scope>
    <source>
        <strain evidence="3">73W</strain>
    </source>
</reference>
<dbReference type="AlphaFoldDB" id="A0AB39KQF4"/>